<dbReference type="OrthoDB" id="2436709at2"/>
<dbReference type="RefSeq" id="WP_148941396.1">
    <property type="nucleotide sequence ID" value="NZ_VTEI01000011.1"/>
</dbReference>
<dbReference type="EMBL" id="VTEI01000011">
    <property type="protein sequence ID" value="TYS14834.1"/>
    <property type="molecule type" value="Genomic_DNA"/>
</dbReference>
<reference evidence="1 2" key="1">
    <citation type="submission" date="2019-08" db="EMBL/GenBank/DDBJ databases">
        <title>Bacillus genomes from the desert of Cuatro Cienegas, Coahuila.</title>
        <authorList>
            <person name="Olmedo-Alvarez G."/>
        </authorList>
    </citation>
    <scope>NUCLEOTIDE SEQUENCE [LARGE SCALE GENOMIC DNA]</scope>
    <source>
        <strain evidence="1 2">CH34_1T</strain>
    </source>
</reference>
<evidence type="ECO:0000313" key="1">
    <source>
        <dbReference type="EMBL" id="TYS14834.1"/>
    </source>
</evidence>
<comment type="caution">
    <text evidence="1">The sequence shown here is derived from an EMBL/GenBank/DDBJ whole genome shotgun (WGS) entry which is preliminary data.</text>
</comment>
<dbReference type="AlphaFoldDB" id="A0A5D4NMF7"/>
<gene>
    <name evidence="1" type="ORF">FZC78_17525</name>
</gene>
<evidence type="ECO:0008006" key="3">
    <source>
        <dbReference type="Google" id="ProtNLM"/>
    </source>
</evidence>
<evidence type="ECO:0000313" key="2">
    <source>
        <dbReference type="Proteomes" id="UP000322267"/>
    </source>
</evidence>
<name>A0A5D4NMF7_9BACI</name>
<organism evidence="1 2">
    <name type="scientific">Rossellomorea vietnamensis</name>
    <dbReference type="NCBI Taxonomy" id="218284"/>
    <lineage>
        <taxon>Bacteria</taxon>
        <taxon>Bacillati</taxon>
        <taxon>Bacillota</taxon>
        <taxon>Bacilli</taxon>
        <taxon>Bacillales</taxon>
        <taxon>Bacillaceae</taxon>
        <taxon>Rossellomorea</taxon>
    </lineage>
</organism>
<sequence>MKRPAVLLALLIVVVLSGCSEKDSSNISIKPYTLSEEEQNLISKTGVDAIQFFKLDGKLAEEEDLQFAMEIYKDGVLTEDKVYIKGQVEKEFNEDLIAFGFNRQENELFFLNGMVNGLLENLHDVEGIDSSSFTSFINDKRKLAKDEAVYLVSWIGSKGKELEGLSINEDGSLSDDVKTADAAFVFKVMLTDFEKE</sequence>
<dbReference type="Proteomes" id="UP000322267">
    <property type="component" value="Unassembled WGS sequence"/>
</dbReference>
<proteinExistence type="predicted"/>
<dbReference type="PROSITE" id="PS51257">
    <property type="entry name" value="PROKAR_LIPOPROTEIN"/>
    <property type="match status" value="1"/>
</dbReference>
<protein>
    <recommendedName>
        <fullName evidence="3">Lipoprotein</fullName>
    </recommendedName>
</protein>
<accession>A0A5D4NMF7</accession>